<proteinExistence type="predicted"/>
<dbReference type="EMBL" id="CM007904">
    <property type="protein sequence ID" value="OTF96003.1"/>
    <property type="molecule type" value="Genomic_DNA"/>
</dbReference>
<sequence length="56" mass="6618">MKSSLRIHALKLTYSSLNTWNDNSSWLLAHNNSNNITPNYKYVYLTTHFTKQNIIF</sequence>
<keyword evidence="2" id="KW-1185">Reference proteome</keyword>
<evidence type="ECO:0000313" key="1">
    <source>
        <dbReference type="EMBL" id="OTF96003.1"/>
    </source>
</evidence>
<organism evidence="1 2">
    <name type="scientific">Helianthus annuus</name>
    <name type="common">Common sunflower</name>
    <dbReference type="NCBI Taxonomy" id="4232"/>
    <lineage>
        <taxon>Eukaryota</taxon>
        <taxon>Viridiplantae</taxon>
        <taxon>Streptophyta</taxon>
        <taxon>Embryophyta</taxon>
        <taxon>Tracheophyta</taxon>
        <taxon>Spermatophyta</taxon>
        <taxon>Magnoliopsida</taxon>
        <taxon>eudicotyledons</taxon>
        <taxon>Gunneridae</taxon>
        <taxon>Pentapetalae</taxon>
        <taxon>asterids</taxon>
        <taxon>campanulids</taxon>
        <taxon>Asterales</taxon>
        <taxon>Asteraceae</taxon>
        <taxon>Asteroideae</taxon>
        <taxon>Heliantheae alliance</taxon>
        <taxon>Heliantheae</taxon>
        <taxon>Helianthus</taxon>
    </lineage>
</organism>
<evidence type="ECO:0000313" key="2">
    <source>
        <dbReference type="Proteomes" id="UP000215914"/>
    </source>
</evidence>
<protein>
    <submittedName>
        <fullName evidence="1">Uncharacterized protein</fullName>
    </submittedName>
</protein>
<dbReference type="Proteomes" id="UP000215914">
    <property type="component" value="Chromosome 15"/>
</dbReference>
<gene>
    <name evidence="1" type="ORF">HannXRQ_Chr15g0489301</name>
</gene>
<dbReference type="AlphaFoldDB" id="A0A251SB80"/>
<accession>A0A251SB80</accession>
<dbReference type="InParanoid" id="A0A251SB80"/>
<name>A0A251SB80_HELAN</name>
<reference evidence="2" key="1">
    <citation type="journal article" date="2017" name="Nature">
        <title>The sunflower genome provides insights into oil metabolism, flowering and Asterid evolution.</title>
        <authorList>
            <person name="Badouin H."/>
            <person name="Gouzy J."/>
            <person name="Grassa C.J."/>
            <person name="Murat F."/>
            <person name="Staton S.E."/>
            <person name="Cottret L."/>
            <person name="Lelandais-Briere C."/>
            <person name="Owens G.L."/>
            <person name="Carrere S."/>
            <person name="Mayjonade B."/>
            <person name="Legrand L."/>
            <person name="Gill N."/>
            <person name="Kane N.C."/>
            <person name="Bowers J.E."/>
            <person name="Hubner S."/>
            <person name="Bellec A."/>
            <person name="Berard A."/>
            <person name="Berges H."/>
            <person name="Blanchet N."/>
            <person name="Boniface M.C."/>
            <person name="Brunel D."/>
            <person name="Catrice O."/>
            <person name="Chaidir N."/>
            <person name="Claudel C."/>
            <person name="Donnadieu C."/>
            <person name="Faraut T."/>
            <person name="Fievet G."/>
            <person name="Helmstetter N."/>
            <person name="King M."/>
            <person name="Knapp S.J."/>
            <person name="Lai Z."/>
            <person name="Le Paslier M.C."/>
            <person name="Lippi Y."/>
            <person name="Lorenzon L."/>
            <person name="Mandel J.R."/>
            <person name="Marage G."/>
            <person name="Marchand G."/>
            <person name="Marquand E."/>
            <person name="Bret-Mestries E."/>
            <person name="Morien E."/>
            <person name="Nambeesan S."/>
            <person name="Nguyen T."/>
            <person name="Pegot-Espagnet P."/>
            <person name="Pouilly N."/>
            <person name="Raftis F."/>
            <person name="Sallet E."/>
            <person name="Schiex T."/>
            <person name="Thomas J."/>
            <person name="Vandecasteele C."/>
            <person name="Vares D."/>
            <person name="Vear F."/>
            <person name="Vautrin S."/>
            <person name="Crespi M."/>
            <person name="Mangin B."/>
            <person name="Burke J.M."/>
            <person name="Salse J."/>
            <person name="Munos S."/>
            <person name="Vincourt P."/>
            <person name="Rieseberg L.H."/>
            <person name="Langlade N.B."/>
        </authorList>
    </citation>
    <scope>NUCLEOTIDE SEQUENCE [LARGE SCALE GENOMIC DNA]</scope>
    <source>
        <strain evidence="2">cv. SF193</strain>
    </source>
</reference>